<keyword evidence="2" id="KW-0472">Membrane</keyword>
<organism evidence="5">
    <name type="scientific">Caenorhabditis remanei</name>
    <name type="common">Caenorhabditis vulgaris</name>
    <dbReference type="NCBI Taxonomy" id="31234"/>
    <lineage>
        <taxon>Eukaryota</taxon>
        <taxon>Metazoa</taxon>
        <taxon>Ecdysozoa</taxon>
        <taxon>Nematoda</taxon>
        <taxon>Chromadorea</taxon>
        <taxon>Rhabditida</taxon>
        <taxon>Rhabditina</taxon>
        <taxon>Rhabditomorpha</taxon>
        <taxon>Rhabditoidea</taxon>
        <taxon>Rhabditidae</taxon>
        <taxon>Peloderinae</taxon>
        <taxon>Caenorhabditis</taxon>
    </lineage>
</organism>
<keyword evidence="2" id="KW-0812">Transmembrane</keyword>
<keyword evidence="2" id="KW-1133">Transmembrane helix</keyword>
<dbReference type="InParanoid" id="E3MGI4"/>
<dbReference type="PANTHER" id="PTHR36940:SF3">
    <property type="entry name" value="PROTEIN CBG23643"/>
    <property type="match status" value="1"/>
</dbReference>
<dbReference type="EMBL" id="DS268443">
    <property type="protein sequence ID" value="EFP01500.1"/>
    <property type="molecule type" value="Genomic_DNA"/>
</dbReference>
<dbReference type="PANTHER" id="PTHR36940">
    <property type="entry name" value="PROTEIN CBG20338"/>
    <property type="match status" value="1"/>
</dbReference>
<protein>
    <recommendedName>
        <fullName evidence="3">DUF7087 domain-containing protein</fullName>
    </recommendedName>
</protein>
<evidence type="ECO:0000256" key="1">
    <source>
        <dbReference type="SAM" id="MobiDB-lite"/>
    </source>
</evidence>
<accession>E3MGI4</accession>
<evidence type="ECO:0000259" key="3">
    <source>
        <dbReference type="Pfam" id="PF23346"/>
    </source>
</evidence>
<evidence type="ECO:0000313" key="5">
    <source>
        <dbReference type="Proteomes" id="UP000008281"/>
    </source>
</evidence>
<feature type="transmembrane region" description="Helical" evidence="2">
    <location>
        <begin position="9"/>
        <end position="32"/>
    </location>
</feature>
<dbReference type="Pfam" id="PF23346">
    <property type="entry name" value="DUF7087"/>
    <property type="match status" value="1"/>
</dbReference>
<name>E3MGI4_CAERE</name>
<feature type="transmembrane region" description="Helical" evidence="2">
    <location>
        <begin position="44"/>
        <end position="63"/>
    </location>
</feature>
<dbReference type="AlphaFoldDB" id="E3MGI4"/>
<gene>
    <name evidence="4" type="ORF">CRE_23931</name>
</gene>
<feature type="region of interest" description="Disordered" evidence="1">
    <location>
        <begin position="195"/>
        <end position="217"/>
    </location>
</feature>
<dbReference type="OrthoDB" id="5837229at2759"/>
<evidence type="ECO:0000313" key="4">
    <source>
        <dbReference type="EMBL" id="EFP01500.1"/>
    </source>
</evidence>
<feature type="domain" description="DUF7087" evidence="3">
    <location>
        <begin position="6"/>
        <end position="132"/>
    </location>
</feature>
<evidence type="ECO:0000256" key="2">
    <source>
        <dbReference type="SAM" id="Phobius"/>
    </source>
</evidence>
<proteinExistence type="predicted"/>
<keyword evidence="5" id="KW-1185">Reference proteome</keyword>
<dbReference type="OMA" id="FNIAMST"/>
<dbReference type="InterPro" id="IPR055514">
    <property type="entry name" value="DUF7087"/>
</dbReference>
<dbReference type="eggNOG" id="ENOG502TI64">
    <property type="taxonomic scope" value="Eukaryota"/>
</dbReference>
<feature type="transmembrane region" description="Helical" evidence="2">
    <location>
        <begin position="94"/>
        <end position="120"/>
    </location>
</feature>
<dbReference type="HOGENOM" id="CLU_103079_0_0_1"/>
<dbReference type="Proteomes" id="UP000008281">
    <property type="component" value="Unassembled WGS sequence"/>
</dbReference>
<reference evidence="4" key="1">
    <citation type="submission" date="2007-07" db="EMBL/GenBank/DDBJ databases">
        <title>PCAP assembly of the Caenorhabditis remanei genome.</title>
        <authorList>
            <consortium name="The Caenorhabditis remanei Sequencing Consortium"/>
            <person name="Wilson R.K."/>
        </authorList>
    </citation>
    <scope>NUCLEOTIDE SEQUENCE [LARGE SCALE GENOMIC DNA]</scope>
    <source>
        <strain evidence="4">PB4641</strain>
    </source>
</reference>
<sequence>MDKIPPYDYALYAFAARSAVITCSIFELLQIFGSLEETSSFAKFIYFLFAGSSAAASAFNIAMSTDGRDEIRKVVGNPDCETRGKAAALVLSPVLAGLILFVCVSGNALFSFFVLIHVLISITQFGVEAYEVSNTGDEAKSITAKSNLWKPPPQQPTFLQKGSGTASNNPYAQLANPSCGAPIVSEKKATSQFTEPLQDVKPVKDEGKSKVQTPVVQEPIYHTLERVQKEAEKKK</sequence>